<evidence type="ECO:0000259" key="1">
    <source>
        <dbReference type="Pfam" id="PF00501"/>
    </source>
</evidence>
<sequence length="678" mass="74345">MSTSTLEGIETLETYLLTGKQPGGEDYSRFKALSEKFTGNTFDALMAACKRHSQQIAISYFLSGKDYRKPVKISYQTLAERITQTANLFNSIGLKEDDTVAFILPNLPETHYVLWGAEAAAKVLAINPLLESRQIEELIRHSQAKAIVTLSPFPGTDICEKIESILGNLPEVTSILHVDPAYHAKGLKGVAAKAIQFQHRTRLKPLEGIKRVHFQSAIQQQPSTYLTFKRIIRSDDVASLFCTGGTTGLPKIATHTHANELANAKSIGLVAGDIMSSGKVILCGLPLFHVNAAIVTGLAAFINGCEVVLMTPQGYRGEGVFSHFWKIIEFYRVNSFSAVPTVYSKLLQQPVNQCDISSLQMALCGAAPMPVEVFNAFERITGVQIVEGYGLTEGTCASSITPPHGTKKVGSIGLRLPLQMMRSVQLDAQGNFIRYSQINEIGSLLIHGDNVFRGYLNPEHNQGIWVHDDQGRRWLNTGDLGRQDDDGYFWLTGRKKELIVRGGHNIEPKLIEEVLCQHAAVAMAAAVGTPDPHAGEVPVAYVMLSDSAMSTLTINGGEIVMDAYAKALLEEITVYAKENITERAAIPRKIVLRAMLPTTAVGKIFKPALEMEEIRICVEGIIKQLVQKVDVSPAGKHVKVEQDKVLGTIARISTQGNSDLERSLAEQLAPYTFKYELM</sequence>
<reference evidence="3 4" key="1">
    <citation type="submission" date="2024-08" db="EMBL/GenBank/DDBJ databases">
        <authorList>
            <person name="Ishaq N."/>
        </authorList>
    </citation>
    <scope>NUCLEOTIDE SEQUENCE [LARGE SCALE GENOMIC DNA]</scope>
    <source>
        <strain evidence="3 4">JCM 30400</strain>
    </source>
</reference>
<dbReference type="Gene3D" id="3.30.300.30">
    <property type="match status" value="1"/>
</dbReference>
<protein>
    <submittedName>
        <fullName evidence="3">Acyl-CoA synthetase</fullName>
    </submittedName>
</protein>
<evidence type="ECO:0000259" key="2">
    <source>
        <dbReference type="Pfam" id="PF13193"/>
    </source>
</evidence>
<dbReference type="Proteomes" id="UP001569414">
    <property type="component" value="Unassembled WGS sequence"/>
</dbReference>
<dbReference type="EMBL" id="JBGMEL010000032">
    <property type="protein sequence ID" value="MFA0792594.1"/>
    <property type="molecule type" value="Genomic_DNA"/>
</dbReference>
<organism evidence="3 4">
    <name type="scientific">Microbulbifer echini</name>
    <dbReference type="NCBI Taxonomy" id="1529067"/>
    <lineage>
        <taxon>Bacteria</taxon>
        <taxon>Pseudomonadati</taxon>
        <taxon>Pseudomonadota</taxon>
        <taxon>Gammaproteobacteria</taxon>
        <taxon>Cellvibrionales</taxon>
        <taxon>Microbulbiferaceae</taxon>
        <taxon>Microbulbifer</taxon>
    </lineage>
</organism>
<dbReference type="InterPro" id="IPR050237">
    <property type="entry name" value="ATP-dep_AMP-bd_enzyme"/>
</dbReference>
<evidence type="ECO:0000313" key="4">
    <source>
        <dbReference type="Proteomes" id="UP001569414"/>
    </source>
</evidence>
<dbReference type="Pfam" id="PF00501">
    <property type="entry name" value="AMP-binding"/>
    <property type="match status" value="1"/>
</dbReference>
<dbReference type="InterPro" id="IPR042099">
    <property type="entry name" value="ANL_N_sf"/>
</dbReference>
<feature type="domain" description="AMP-binding enzyme C-terminal" evidence="2">
    <location>
        <begin position="511"/>
        <end position="603"/>
    </location>
</feature>
<gene>
    <name evidence="3" type="ORF">ACCI51_18825</name>
</gene>
<name>A0ABV4NSS4_9GAMM</name>
<dbReference type="SUPFAM" id="SSF56801">
    <property type="entry name" value="Acetyl-CoA synthetase-like"/>
    <property type="match status" value="1"/>
</dbReference>
<dbReference type="PANTHER" id="PTHR43767">
    <property type="entry name" value="LONG-CHAIN-FATTY-ACID--COA LIGASE"/>
    <property type="match status" value="1"/>
</dbReference>
<dbReference type="NCBIfam" id="NF005714">
    <property type="entry name" value="PRK07529.1"/>
    <property type="match status" value="1"/>
</dbReference>
<dbReference type="PANTHER" id="PTHR43767:SF1">
    <property type="entry name" value="NONRIBOSOMAL PEPTIDE SYNTHASE PES1 (EUROFUNG)-RELATED"/>
    <property type="match status" value="1"/>
</dbReference>
<keyword evidence="4" id="KW-1185">Reference proteome</keyword>
<dbReference type="InterPro" id="IPR045851">
    <property type="entry name" value="AMP-bd_C_sf"/>
</dbReference>
<dbReference type="Gene3D" id="3.40.50.12780">
    <property type="entry name" value="N-terminal domain of ligase-like"/>
    <property type="match status" value="1"/>
</dbReference>
<dbReference type="InterPro" id="IPR025110">
    <property type="entry name" value="AMP-bd_C"/>
</dbReference>
<comment type="caution">
    <text evidence="3">The sequence shown here is derived from an EMBL/GenBank/DDBJ whole genome shotgun (WGS) entry which is preliminary data.</text>
</comment>
<feature type="domain" description="AMP-dependent synthetase/ligase" evidence="1">
    <location>
        <begin position="48"/>
        <end position="456"/>
    </location>
</feature>
<dbReference type="Pfam" id="PF13193">
    <property type="entry name" value="AMP-binding_C"/>
    <property type="match status" value="1"/>
</dbReference>
<dbReference type="InterPro" id="IPR000873">
    <property type="entry name" value="AMP-dep_synth/lig_dom"/>
</dbReference>
<proteinExistence type="predicted"/>
<dbReference type="RefSeq" id="WP_371844970.1">
    <property type="nucleotide sequence ID" value="NZ_JBGMEL010000032.1"/>
</dbReference>
<accession>A0ABV4NSS4</accession>
<evidence type="ECO:0000313" key="3">
    <source>
        <dbReference type="EMBL" id="MFA0792594.1"/>
    </source>
</evidence>
<dbReference type="InterPro" id="IPR020845">
    <property type="entry name" value="AMP-binding_CS"/>
</dbReference>
<dbReference type="PROSITE" id="PS00455">
    <property type="entry name" value="AMP_BINDING"/>
    <property type="match status" value="1"/>
</dbReference>